<dbReference type="HOGENOM" id="CLU_902082_0_0_5"/>
<name>A0A011T195_9HYPH</name>
<organism evidence="4 5">
    <name type="scientific">Aquamicrobium defluvii</name>
    <dbReference type="NCBI Taxonomy" id="69279"/>
    <lineage>
        <taxon>Bacteria</taxon>
        <taxon>Pseudomonadati</taxon>
        <taxon>Pseudomonadota</taxon>
        <taxon>Alphaproteobacteria</taxon>
        <taxon>Hyphomicrobiales</taxon>
        <taxon>Phyllobacteriaceae</taxon>
        <taxon>Aquamicrobium</taxon>
    </lineage>
</organism>
<keyword evidence="4" id="KW-0238">DNA-binding</keyword>
<dbReference type="Gene3D" id="1.10.10.60">
    <property type="entry name" value="Homeodomain-like"/>
    <property type="match status" value="1"/>
</dbReference>
<keyword evidence="1" id="KW-0805">Transcription regulation</keyword>
<dbReference type="Proteomes" id="UP000019849">
    <property type="component" value="Unassembled WGS sequence"/>
</dbReference>
<dbReference type="GO" id="GO:0003700">
    <property type="term" value="F:DNA-binding transcription factor activity"/>
    <property type="evidence" value="ECO:0007669"/>
    <property type="project" value="InterPro"/>
</dbReference>
<dbReference type="STRING" id="69279.BG36_07115"/>
<evidence type="ECO:0000256" key="1">
    <source>
        <dbReference type="ARBA" id="ARBA00023015"/>
    </source>
</evidence>
<protein>
    <submittedName>
        <fullName evidence="4">DNA-binding protein</fullName>
    </submittedName>
</protein>
<feature type="domain" description="HTH araC/xylS-type" evidence="3">
    <location>
        <begin position="206"/>
        <end position="304"/>
    </location>
</feature>
<dbReference type="PANTHER" id="PTHR47893:SF1">
    <property type="entry name" value="REGULATORY PROTEIN PCHR"/>
    <property type="match status" value="1"/>
</dbReference>
<dbReference type="Pfam" id="PF12833">
    <property type="entry name" value="HTH_18"/>
    <property type="match status" value="1"/>
</dbReference>
<dbReference type="GO" id="GO:0043565">
    <property type="term" value="F:sequence-specific DNA binding"/>
    <property type="evidence" value="ECO:0007669"/>
    <property type="project" value="InterPro"/>
</dbReference>
<dbReference type="PATRIC" id="fig|69279.3.peg.2811"/>
<dbReference type="AlphaFoldDB" id="A0A011T195"/>
<keyword evidence="2" id="KW-0804">Transcription</keyword>
<sequence>MASCMNLIEPHRFIPCEPGSTTSVTLPGLHNTHVDVLRIDAGLVLAHSHFSPAIRHDDEICRPEDQLILAFNLSGRMLLVDPRGAAHEITGGQGWIIRSGGKRQKRIVEKSEGCANLVIALTVSRLAPELAAVLDIALPQSRPFQRLHLPVPGKTTLEIPLDGRTDPAAMLRKEGQCLALIGHALEELSSVSGRDNAAGDPAVLVQRPSASLSGRMADTITMAEIEREAGLSHVTLNQTFRAATGMTVFGVLRALRMEAAERMIRHTHPNFTEIAGERGFSDASHLSNAFRKRYGTTTSATTSFWRIS</sequence>
<dbReference type="InterPro" id="IPR009057">
    <property type="entry name" value="Homeodomain-like_sf"/>
</dbReference>
<dbReference type="PROSITE" id="PS01124">
    <property type="entry name" value="HTH_ARAC_FAMILY_2"/>
    <property type="match status" value="1"/>
</dbReference>
<comment type="caution">
    <text evidence="4">The sequence shown here is derived from an EMBL/GenBank/DDBJ whole genome shotgun (WGS) entry which is preliminary data.</text>
</comment>
<reference evidence="4 5" key="1">
    <citation type="submission" date="2014-02" db="EMBL/GenBank/DDBJ databases">
        <title>Aquamicrobium defluvii Genome sequencing.</title>
        <authorList>
            <person name="Wang X."/>
        </authorList>
    </citation>
    <scope>NUCLEOTIDE SEQUENCE [LARGE SCALE GENOMIC DNA]</scope>
    <source>
        <strain evidence="4 5">W13Z1</strain>
    </source>
</reference>
<proteinExistence type="predicted"/>
<evidence type="ECO:0000313" key="5">
    <source>
        <dbReference type="Proteomes" id="UP000019849"/>
    </source>
</evidence>
<gene>
    <name evidence="4" type="ORF">BG36_07115</name>
</gene>
<accession>A0A011T195</accession>
<dbReference type="EMBL" id="JENY01000019">
    <property type="protein sequence ID" value="EXL05374.1"/>
    <property type="molecule type" value="Genomic_DNA"/>
</dbReference>
<dbReference type="SMART" id="SM00342">
    <property type="entry name" value="HTH_ARAC"/>
    <property type="match status" value="1"/>
</dbReference>
<dbReference type="SUPFAM" id="SSF46689">
    <property type="entry name" value="Homeodomain-like"/>
    <property type="match status" value="1"/>
</dbReference>
<dbReference type="InterPro" id="IPR018060">
    <property type="entry name" value="HTH_AraC"/>
</dbReference>
<evidence type="ECO:0000259" key="3">
    <source>
        <dbReference type="PROSITE" id="PS01124"/>
    </source>
</evidence>
<dbReference type="InterPro" id="IPR053142">
    <property type="entry name" value="PchR_regulatory_protein"/>
</dbReference>
<dbReference type="eggNOG" id="COG4977">
    <property type="taxonomic scope" value="Bacteria"/>
</dbReference>
<evidence type="ECO:0000256" key="2">
    <source>
        <dbReference type="ARBA" id="ARBA00023163"/>
    </source>
</evidence>
<dbReference type="PANTHER" id="PTHR47893">
    <property type="entry name" value="REGULATORY PROTEIN PCHR"/>
    <property type="match status" value="1"/>
</dbReference>
<evidence type="ECO:0000313" key="4">
    <source>
        <dbReference type="EMBL" id="EXL05374.1"/>
    </source>
</evidence>